<protein>
    <submittedName>
        <fullName evidence="7">MFS transporter</fullName>
    </submittedName>
</protein>
<evidence type="ECO:0000313" key="8">
    <source>
        <dbReference type="Proteomes" id="UP001597183"/>
    </source>
</evidence>
<dbReference type="SUPFAM" id="SSF103473">
    <property type="entry name" value="MFS general substrate transporter"/>
    <property type="match status" value="1"/>
</dbReference>
<dbReference type="Pfam" id="PF07690">
    <property type="entry name" value="MFS_1"/>
    <property type="match status" value="1"/>
</dbReference>
<organism evidence="7 8">
    <name type="scientific">Actinoplanes sichuanensis</name>
    <dbReference type="NCBI Taxonomy" id="512349"/>
    <lineage>
        <taxon>Bacteria</taxon>
        <taxon>Bacillati</taxon>
        <taxon>Actinomycetota</taxon>
        <taxon>Actinomycetes</taxon>
        <taxon>Micromonosporales</taxon>
        <taxon>Micromonosporaceae</taxon>
        <taxon>Actinoplanes</taxon>
    </lineage>
</organism>
<dbReference type="EMBL" id="JBHTMK010000067">
    <property type="protein sequence ID" value="MFD1373425.1"/>
    <property type="molecule type" value="Genomic_DNA"/>
</dbReference>
<feature type="transmembrane region" description="Helical" evidence="6">
    <location>
        <begin position="142"/>
        <end position="164"/>
    </location>
</feature>
<evidence type="ECO:0000256" key="4">
    <source>
        <dbReference type="ARBA" id="ARBA00022989"/>
    </source>
</evidence>
<dbReference type="Proteomes" id="UP001597183">
    <property type="component" value="Unassembled WGS sequence"/>
</dbReference>
<dbReference type="CDD" id="cd06173">
    <property type="entry name" value="MFS_MefA_like"/>
    <property type="match status" value="1"/>
</dbReference>
<keyword evidence="2" id="KW-1003">Cell membrane</keyword>
<keyword evidence="3 6" id="KW-0812">Transmembrane</keyword>
<dbReference type="Gene3D" id="1.20.1250.20">
    <property type="entry name" value="MFS general substrate transporter like domains"/>
    <property type="match status" value="1"/>
</dbReference>
<dbReference type="InterPro" id="IPR022324">
    <property type="entry name" value="Bacilysin_exporter_BacE_put"/>
</dbReference>
<evidence type="ECO:0000256" key="6">
    <source>
        <dbReference type="SAM" id="Phobius"/>
    </source>
</evidence>
<feature type="transmembrane region" description="Helical" evidence="6">
    <location>
        <begin position="312"/>
        <end position="333"/>
    </location>
</feature>
<keyword evidence="8" id="KW-1185">Reference proteome</keyword>
<feature type="transmembrane region" description="Helical" evidence="6">
    <location>
        <begin position="378"/>
        <end position="398"/>
    </location>
</feature>
<comment type="subcellular location">
    <subcellularLocation>
        <location evidence="1">Cell membrane</location>
        <topology evidence="1">Multi-pass membrane protein</topology>
    </subcellularLocation>
</comment>
<feature type="transmembrane region" description="Helical" evidence="6">
    <location>
        <begin position="20"/>
        <end position="40"/>
    </location>
</feature>
<evidence type="ECO:0000313" key="7">
    <source>
        <dbReference type="EMBL" id="MFD1373425.1"/>
    </source>
</evidence>
<dbReference type="RefSeq" id="WP_317796741.1">
    <property type="nucleotide sequence ID" value="NZ_AP028461.1"/>
</dbReference>
<evidence type="ECO:0000256" key="3">
    <source>
        <dbReference type="ARBA" id="ARBA00022692"/>
    </source>
</evidence>
<dbReference type="PANTHER" id="PTHR23513">
    <property type="entry name" value="INTEGRAL MEMBRANE EFFLUX PROTEIN-RELATED"/>
    <property type="match status" value="1"/>
</dbReference>
<evidence type="ECO:0000256" key="2">
    <source>
        <dbReference type="ARBA" id="ARBA00022475"/>
    </source>
</evidence>
<feature type="transmembrane region" description="Helical" evidence="6">
    <location>
        <begin position="170"/>
        <end position="193"/>
    </location>
</feature>
<dbReference type="PRINTS" id="PR01988">
    <property type="entry name" value="EXPORTERBACE"/>
</dbReference>
<keyword evidence="4 6" id="KW-1133">Transmembrane helix</keyword>
<dbReference type="InterPro" id="IPR011701">
    <property type="entry name" value="MFS"/>
</dbReference>
<dbReference type="InterPro" id="IPR036259">
    <property type="entry name" value="MFS_trans_sf"/>
</dbReference>
<evidence type="ECO:0000256" key="1">
    <source>
        <dbReference type="ARBA" id="ARBA00004651"/>
    </source>
</evidence>
<keyword evidence="5 6" id="KW-0472">Membrane</keyword>
<accession>A0ABW4AT79</accession>
<feature type="transmembrane region" description="Helical" evidence="6">
    <location>
        <begin position="259"/>
        <end position="281"/>
    </location>
</feature>
<comment type="caution">
    <text evidence="7">The sequence shown here is derived from an EMBL/GenBank/DDBJ whole genome shotgun (WGS) entry which is preliminary data.</text>
</comment>
<gene>
    <name evidence="7" type="ORF">ACFQ5G_49540</name>
</gene>
<sequence length="417" mass="43443">MKIHIALRDPTIRRLSTAQALSVIGDGCNSVALAFAVVMLTDSTTLLSMALAARVVGLTISLLAGGVMADRFDRRRILICSDLVRFAAQGALALLLLGDSTGVPAIVGLQLVHGLASGFFLPTYGGFVARLVSADQLQQTNAAITTVAGIASVVGPALAGSLTAAVGPAWALGLDALTFLGSAAIIASCGHFLPRADSLAVMDRPARSALQDMYSGWREVLRRRWLSAGISYFVISQLCITGPLYVLGPLMADQHLGGASIWGLLLTAFAIGGVLGGMLAARYEPRRPMVAMLICAVFICPLLIAFSVRSHVVVLIAVEILAGAAIMFTDILWQSTMQTHVPDAVLSRVLSWDLLGYTVSRPLSIGLVGPAAQAVGAGATFMGAAVALGVVAALTMSLREVRTLGRRATDQPLESSV</sequence>
<feature type="transmembrane region" description="Helical" evidence="6">
    <location>
        <begin position="225"/>
        <end position="247"/>
    </location>
</feature>
<evidence type="ECO:0000256" key="5">
    <source>
        <dbReference type="ARBA" id="ARBA00023136"/>
    </source>
</evidence>
<feature type="transmembrane region" description="Helical" evidence="6">
    <location>
        <begin position="46"/>
        <end position="65"/>
    </location>
</feature>
<name>A0ABW4AT79_9ACTN</name>
<proteinExistence type="predicted"/>
<dbReference type="PANTHER" id="PTHR23513:SF11">
    <property type="entry name" value="STAPHYLOFERRIN A TRANSPORTER"/>
    <property type="match status" value="1"/>
</dbReference>
<reference evidence="8" key="1">
    <citation type="journal article" date="2019" name="Int. J. Syst. Evol. Microbiol.">
        <title>The Global Catalogue of Microorganisms (GCM) 10K type strain sequencing project: providing services to taxonomists for standard genome sequencing and annotation.</title>
        <authorList>
            <consortium name="The Broad Institute Genomics Platform"/>
            <consortium name="The Broad Institute Genome Sequencing Center for Infectious Disease"/>
            <person name="Wu L."/>
            <person name="Ma J."/>
        </authorList>
    </citation>
    <scope>NUCLEOTIDE SEQUENCE [LARGE SCALE GENOMIC DNA]</scope>
    <source>
        <strain evidence="8">CCM 7526</strain>
    </source>
</reference>
<feature type="transmembrane region" description="Helical" evidence="6">
    <location>
        <begin position="288"/>
        <end position="306"/>
    </location>
</feature>